<evidence type="ECO:0000313" key="7">
    <source>
        <dbReference type="RefSeq" id="XP_022316773.1"/>
    </source>
</evidence>
<dbReference type="SUPFAM" id="SSF56436">
    <property type="entry name" value="C-type lectin-like"/>
    <property type="match status" value="1"/>
</dbReference>
<evidence type="ECO:0000256" key="3">
    <source>
        <dbReference type="PROSITE-ProRule" id="PRU00302"/>
    </source>
</evidence>
<dbReference type="OrthoDB" id="6136865at2759"/>
<dbReference type="Pfam" id="PF00084">
    <property type="entry name" value="Sushi"/>
    <property type="match status" value="1"/>
</dbReference>
<evidence type="ECO:0000259" key="5">
    <source>
        <dbReference type="PROSITE" id="PS50923"/>
    </source>
</evidence>
<keyword evidence="3" id="KW-0768">Sushi</keyword>
<comment type="caution">
    <text evidence="3">Lacks conserved residue(s) required for the propagation of feature annotation.</text>
</comment>
<dbReference type="RefSeq" id="XP_022316773.1">
    <property type="nucleotide sequence ID" value="XM_022461065.1"/>
</dbReference>
<dbReference type="Gene3D" id="2.10.70.10">
    <property type="entry name" value="Complement Module, domain 1"/>
    <property type="match status" value="1"/>
</dbReference>
<dbReference type="Proteomes" id="UP000694844">
    <property type="component" value="Chromosome 2"/>
</dbReference>
<dbReference type="GeneID" id="111120342"/>
<evidence type="ECO:0000259" key="4">
    <source>
        <dbReference type="PROSITE" id="PS50041"/>
    </source>
</evidence>
<keyword evidence="6" id="KW-1185">Reference proteome</keyword>
<dbReference type="InterPro" id="IPR018378">
    <property type="entry name" value="C-type_lectin_CS"/>
</dbReference>
<dbReference type="SUPFAM" id="SSF57535">
    <property type="entry name" value="Complement control module/SCR domain"/>
    <property type="match status" value="1"/>
</dbReference>
<keyword evidence="2" id="KW-1015">Disulfide bond</keyword>
<dbReference type="Gene3D" id="3.10.100.10">
    <property type="entry name" value="Mannose-Binding Protein A, subunit A"/>
    <property type="match status" value="1"/>
</dbReference>
<dbReference type="PROSITE" id="PS00615">
    <property type="entry name" value="C_TYPE_LECTIN_1"/>
    <property type="match status" value="1"/>
</dbReference>
<dbReference type="InterPro" id="IPR003609">
    <property type="entry name" value="Pan_app"/>
</dbReference>
<reference evidence="7" key="1">
    <citation type="submission" date="2025-08" db="UniProtKB">
        <authorList>
            <consortium name="RefSeq"/>
        </authorList>
    </citation>
    <scope>IDENTIFICATION</scope>
    <source>
        <tissue evidence="7">Whole sample</tissue>
    </source>
</reference>
<keyword evidence="1" id="KW-0732">Signal</keyword>
<name>A0A8B8CLR2_CRAVI</name>
<dbReference type="PROSITE" id="PS50923">
    <property type="entry name" value="SUSHI"/>
    <property type="match status" value="1"/>
</dbReference>
<accession>A0A8B8CLR2</accession>
<dbReference type="KEGG" id="cvn:111120342"/>
<proteinExistence type="predicted"/>
<dbReference type="SMART" id="SM00032">
    <property type="entry name" value="CCP"/>
    <property type="match status" value="2"/>
</dbReference>
<feature type="domain" description="C-type lectin" evidence="4">
    <location>
        <begin position="256"/>
        <end position="370"/>
    </location>
</feature>
<dbReference type="InterPro" id="IPR000436">
    <property type="entry name" value="Sushi_SCR_CCP_dom"/>
</dbReference>
<evidence type="ECO:0000313" key="6">
    <source>
        <dbReference type="Proteomes" id="UP000694844"/>
    </source>
</evidence>
<evidence type="ECO:0000256" key="2">
    <source>
        <dbReference type="ARBA" id="ARBA00023157"/>
    </source>
</evidence>
<dbReference type="PROSITE" id="PS50041">
    <property type="entry name" value="C_TYPE_LECTIN_2"/>
    <property type="match status" value="1"/>
</dbReference>
<dbReference type="CDD" id="cd00037">
    <property type="entry name" value="CLECT"/>
    <property type="match status" value="1"/>
</dbReference>
<sequence>MYVTASVVSIEDMYQGNKLKGVEILLEIPNIGVNTCAAECLAYVDCLSINYDMESYVCELNTEISDDIDEKKDKYIHATKLQLQTNPKIHVCEKNCDLPCSARQKCVHSTTGKATCVYTHCEEPPELNNGNLQKLSNKKEVGSTAEYSCKKDYGFYGPMSSTCSTNGQWTTIGECLPSIVTCNGAQPSIANATSNGNYNTTCGSRAPFICNHGYLGTVYSVCEETGNWAARGKCKAYCPENFFEEVDVDGKLLKLCWQIFPSEYTTYDLAIKACQSKSPTGRLIILDTTEKQTRVRKRLMSSSQPDSSVFWVNGKFDGTGYFFSNGDECNGFWFSGQPDRSGNCVAVVQWSGNFSWDDRHCVKKHPFICEADIY</sequence>
<dbReference type="InterPro" id="IPR016186">
    <property type="entry name" value="C-type_lectin-like/link_sf"/>
</dbReference>
<dbReference type="SMART" id="SM00034">
    <property type="entry name" value="CLECT"/>
    <property type="match status" value="1"/>
</dbReference>
<protein>
    <submittedName>
        <fullName evidence="7">Sushi, von Willebrand factor type A, EGF and pentraxin domain-containing protein 1-like</fullName>
    </submittedName>
</protein>
<dbReference type="InterPro" id="IPR035976">
    <property type="entry name" value="Sushi/SCR/CCP_sf"/>
</dbReference>
<dbReference type="InterPro" id="IPR001304">
    <property type="entry name" value="C-type_lectin-like"/>
</dbReference>
<dbReference type="InterPro" id="IPR016187">
    <property type="entry name" value="CTDL_fold"/>
</dbReference>
<feature type="domain" description="Sushi" evidence="5">
    <location>
        <begin position="119"/>
        <end position="177"/>
    </location>
</feature>
<organism evidence="6 7">
    <name type="scientific">Crassostrea virginica</name>
    <name type="common">Eastern oyster</name>
    <dbReference type="NCBI Taxonomy" id="6565"/>
    <lineage>
        <taxon>Eukaryota</taxon>
        <taxon>Metazoa</taxon>
        <taxon>Spiralia</taxon>
        <taxon>Lophotrochozoa</taxon>
        <taxon>Mollusca</taxon>
        <taxon>Bivalvia</taxon>
        <taxon>Autobranchia</taxon>
        <taxon>Pteriomorphia</taxon>
        <taxon>Ostreida</taxon>
        <taxon>Ostreoidea</taxon>
        <taxon>Ostreidae</taxon>
        <taxon>Crassostrea</taxon>
    </lineage>
</organism>
<dbReference type="Pfam" id="PF00059">
    <property type="entry name" value="Lectin_C"/>
    <property type="match status" value="1"/>
</dbReference>
<dbReference type="AlphaFoldDB" id="A0A8B8CLR2"/>
<evidence type="ECO:0000256" key="1">
    <source>
        <dbReference type="ARBA" id="ARBA00022729"/>
    </source>
</evidence>
<gene>
    <name evidence="7" type="primary">LOC111120342</name>
</gene>
<dbReference type="Pfam" id="PF00024">
    <property type="entry name" value="PAN_1"/>
    <property type="match status" value="1"/>
</dbReference>
<dbReference type="CDD" id="cd00033">
    <property type="entry name" value="CCP"/>
    <property type="match status" value="1"/>
</dbReference>